<dbReference type="EMBL" id="UZAN01050637">
    <property type="protein sequence ID" value="VDP88355.1"/>
    <property type="molecule type" value="Genomic_DNA"/>
</dbReference>
<reference evidence="4" key="1">
    <citation type="submission" date="2016-06" db="UniProtKB">
        <authorList>
            <consortium name="WormBaseParasite"/>
        </authorList>
    </citation>
    <scope>IDENTIFICATION</scope>
</reference>
<evidence type="ECO:0000256" key="1">
    <source>
        <dbReference type="SAM" id="MobiDB-lite"/>
    </source>
</evidence>
<feature type="region of interest" description="Disordered" evidence="1">
    <location>
        <begin position="112"/>
        <end position="145"/>
    </location>
</feature>
<dbReference type="WBParaSite" id="ECPE_0001136901-mRNA-1">
    <property type="protein sequence ID" value="ECPE_0001136901-mRNA-1"/>
    <property type="gene ID" value="ECPE_0001136901"/>
</dbReference>
<protein>
    <submittedName>
        <fullName evidence="4">WH2 domain-containing protein</fullName>
    </submittedName>
</protein>
<accession>A0A183AWJ9</accession>
<evidence type="ECO:0000313" key="3">
    <source>
        <dbReference type="Proteomes" id="UP000272942"/>
    </source>
</evidence>
<reference evidence="2 3" key="2">
    <citation type="submission" date="2018-11" db="EMBL/GenBank/DDBJ databases">
        <authorList>
            <consortium name="Pathogen Informatics"/>
        </authorList>
    </citation>
    <scope>NUCLEOTIDE SEQUENCE [LARGE SCALE GENOMIC DNA]</scope>
    <source>
        <strain evidence="2 3">Egypt</strain>
    </source>
</reference>
<gene>
    <name evidence="2" type="ORF">ECPE_LOCUS11334</name>
</gene>
<evidence type="ECO:0000313" key="2">
    <source>
        <dbReference type="EMBL" id="VDP88355.1"/>
    </source>
</evidence>
<name>A0A183AWJ9_9TREM</name>
<organism evidence="4">
    <name type="scientific">Echinostoma caproni</name>
    <dbReference type="NCBI Taxonomy" id="27848"/>
    <lineage>
        <taxon>Eukaryota</taxon>
        <taxon>Metazoa</taxon>
        <taxon>Spiralia</taxon>
        <taxon>Lophotrochozoa</taxon>
        <taxon>Platyhelminthes</taxon>
        <taxon>Trematoda</taxon>
        <taxon>Digenea</taxon>
        <taxon>Plagiorchiida</taxon>
        <taxon>Echinostomata</taxon>
        <taxon>Echinostomatoidea</taxon>
        <taxon>Echinostomatidae</taxon>
        <taxon>Echinostoma</taxon>
    </lineage>
</organism>
<sequence length="333" mass="35914">MLQGWMSTSPALKLNLSTLLTQRLLDFKRQLEKRSKMQHQQAPQLQPPAPPVPESQPRGFAPLPQNGQPHALAAKVEDTHSRSPIAIPVNHMYPGQPVLQFVSTKQVVLSNDANAKPQPGVPTHNELPPGPVGSQSSPEFSSMVSDAKPRGIIIERADFTSGSNDVSSSPSPSTVTKAPTPPALPPKSARVHSLDRESTALGSLAVSNVDANGPRRSPSVTKPLRPAPPPPPVVRIASSRSPNASAPTKVGGDVEITVPSQPSENRPLADQLLHGSTEDLLREVMDAFEKRRSCIDLGESSPTSGERYVFWTLWYNKRSLFQSLSVTTTVLME</sequence>
<dbReference type="AlphaFoldDB" id="A0A183AWJ9"/>
<keyword evidence="3" id="KW-1185">Reference proteome</keyword>
<feature type="region of interest" description="Disordered" evidence="1">
    <location>
        <begin position="157"/>
        <end position="230"/>
    </location>
</feature>
<dbReference type="OrthoDB" id="8693905at2759"/>
<proteinExistence type="predicted"/>
<evidence type="ECO:0000313" key="4">
    <source>
        <dbReference type="WBParaSite" id="ECPE_0001136901-mRNA-1"/>
    </source>
</evidence>
<feature type="compositionally biased region" description="Pro residues" evidence="1">
    <location>
        <begin position="45"/>
        <end position="54"/>
    </location>
</feature>
<feature type="region of interest" description="Disordered" evidence="1">
    <location>
        <begin position="32"/>
        <end position="69"/>
    </location>
</feature>
<feature type="compositionally biased region" description="Low complexity" evidence="1">
    <location>
        <begin position="166"/>
        <end position="178"/>
    </location>
</feature>
<dbReference type="PRINTS" id="PR01217">
    <property type="entry name" value="PRICHEXTENSN"/>
</dbReference>
<feature type="compositionally biased region" description="Polar residues" evidence="1">
    <location>
        <begin position="133"/>
        <end position="144"/>
    </location>
</feature>
<dbReference type="Proteomes" id="UP000272942">
    <property type="component" value="Unassembled WGS sequence"/>
</dbReference>